<protein>
    <recommendedName>
        <fullName evidence="4">Trigger factor C-terminal domain-containing protein</fullName>
    </recommendedName>
</protein>
<feature type="region of interest" description="Disordered" evidence="3">
    <location>
        <begin position="266"/>
        <end position="296"/>
    </location>
</feature>
<dbReference type="SUPFAM" id="SSF54534">
    <property type="entry name" value="FKBP-like"/>
    <property type="match status" value="1"/>
</dbReference>
<evidence type="ECO:0000259" key="4">
    <source>
        <dbReference type="Pfam" id="PF05698"/>
    </source>
</evidence>
<dbReference type="InterPro" id="IPR037041">
    <property type="entry name" value="Trigger_fac_C_sf"/>
</dbReference>
<evidence type="ECO:0000313" key="5">
    <source>
        <dbReference type="EMBL" id="KKK68061.1"/>
    </source>
</evidence>
<keyword evidence="1" id="KW-0697">Rotamase</keyword>
<dbReference type="InterPro" id="IPR046357">
    <property type="entry name" value="PPIase_dom_sf"/>
</dbReference>
<proteinExistence type="predicted"/>
<sequence>LVRAEVRGRIDGREVFADDDFEFTPRDGATILLPGFAEGVIGAEKGVAKEVTVTTPPGSQPLSGKTGTFTVVVKEVKEERLPPLNDEFAREVGEGFPSLQALRQHLESGIRERIEAEAKEKYRDDALGELVKTTKELEYPPVLLEREIDHLLRDEARAAGQDVDRYLESAYGGSKPMQEVREALRPTAEERVRRSLTLTALAEAEQLKVEPSEVDDEIERIVSSSGAQASQIRQLFDNSSGREAMERSLLTRKTLDRLIEIVSGPKPAKRAAATKRAKKAVAPKKRKAKAVEEGQT</sequence>
<dbReference type="Gene3D" id="1.10.3120.10">
    <property type="entry name" value="Trigger factor, C-terminal domain"/>
    <property type="match status" value="1"/>
</dbReference>
<dbReference type="GO" id="GO:0003755">
    <property type="term" value="F:peptidyl-prolyl cis-trans isomerase activity"/>
    <property type="evidence" value="ECO:0007669"/>
    <property type="project" value="UniProtKB-KW"/>
</dbReference>
<feature type="domain" description="Trigger factor C-terminal" evidence="4">
    <location>
        <begin position="98"/>
        <end position="260"/>
    </location>
</feature>
<dbReference type="AlphaFoldDB" id="A0A0F9A7B7"/>
<dbReference type="EMBL" id="LAZR01059309">
    <property type="protein sequence ID" value="KKK68061.1"/>
    <property type="molecule type" value="Genomic_DNA"/>
</dbReference>
<comment type="caution">
    <text evidence="5">The sequence shown here is derived from an EMBL/GenBank/DDBJ whole genome shotgun (WGS) entry which is preliminary data.</text>
</comment>
<reference evidence="5" key="1">
    <citation type="journal article" date="2015" name="Nature">
        <title>Complex archaea that bridge the gap between prokaryotes and eukaryotes.</title>
        <authorList>
            <person name="Spang A."/>
            <person name="Saw J.H."/>
            <person name="Jorgensen S.L."/>
            <person name="Zaremba-Niedzwiedzka K."/>
            <person name="Martijn J."/>
            <person name="Lind A.E."/>
            <person name="van Eijk R."/>
            <person name="Schleper C."/>
            <person name="Guy L."/>
            <person name="Ettema T.J."/>
        </authorList>
    </citation>
    <scope>NUCLEOTIDE SEQUENCE</scope>
</reference>
<dbReference type="Pfam" id="PF05698">
    <property type="entry name" value="Trigger_C"/>
    <property type="match status" value="1"/>
</dbReference>
<dbReference type="GO" id="GO:0006457">
    <property type="term" value="P:protein folding"/>
    <property type="evidence" value="ECO:0007669"/>
    <property type="project" value="InterPro"/>
</dbReference>
<accession>A0A0F9A7B7</accession>
<dbReference type="Gene3D" id="3.10.50.40">
    <property type="match status" value="1"/>
</dbReference>
<evidence type="ECO:0000256" key="2">
    <source>
        <dbReference type="ARBA" id="ARBA00023235"/>
    </source>
</evidence>
<name>A0A0F9A7B7_9ZZZZ</name>
<gene>
    <name evidence="5" type="ORF">LCGC14_2947850</name>
</gene>
<dbReference type="GO" id="GO:0015031">
    <property type="term" value="P:protein transport"/>
    <property type="evidence" value="ECO:0007669"/>
    <property type="project" value="InterPro"/>
</dbReference>
<feature type="non-terminal residue" evidence="5">
    <location>
        <position position="1"/>
    </location>
</feature>
<evidence type="ECO:0000256" key="3">
    <source>
        <dbReference type="SAM" id="MobiDB-lite"/>
    </source>
</evidence>
<evidence type="ECO:0000256" key="1">
    <source>
        <dbReference type="ARBA" id="ARBA00023110"/>
    </source>
</evidence>
<keyword evidence="2" id="KW-0413">Isomerase</keyword>
<dbReference type="InterPro" id="IPR027304">
    <property type="entry name" value="Trigger_fact/SurA_dom_sf"/>
</dbReference>
<dbReference type="SUPFAM" id="SSF109998">
    <property type="entry name" value="Triger factor/SurA peptide-binding domain-like"/>
    <property type="match status" value="1"/>
</dbReference>
<feature type="compositionally biased region" description="Basic residues" evidence="3">
    <location>
        <begin position="267"/>
        <end position="288"/>
    </location>
</feature>
<organism evidence="5">
    <name type="scientific">marine sediment metagenome</name>
    <dbReference type="NCBI Taxonomy" id="412755"/>
    <lineage>
        <taxon>unclassified sequences</taxon>
        <taxon>metagenomes</taxon>
        <taxon>ecological metagenomes</taxon>
    </lineage>
</organism>
<dbReference type="InterPro" id="IPR008880">
    <property type="entry name" value="Trigger_fac_C"/>
</dbReference>